<feature type="compositionally biased region" description="Basic and acidic residues" evidence="1">
    <location>
        <begin position="303"/>
        <end position="319"/>
    </location>
</feature>
<dbReference type="GO" id="GO:0043130">
    <property type="term" value="F:ubiquitin binding"/>
    <property type="evidence" value="ECO:0007669"/>
    <property type="project" value="InterPro"/>
</dbReference>
<dbReference type="FunCoup" id="A0A3N4M225">
    <property type="interactions" value="158"/>
</dbReference>
<dbReference type="GO" id="GO:0005085">
    <property type="term" value="F:guanyl-nucleotide exchange factor activity"/>
    <property type="evidence" value="ECO:0007669"/>
    <property type="project" value="InterPro"/>
</dbReference>
<protein>
    <recommendedName>
        <fullName evidence="6">VPS9 domain-containing protein</fullName>
    </recommendedName>
</protein>
<dbReference type="GO" id="GO:0031267">
    <property type="term" value="F:small GTPase binding"/>
    <property type="evidence" value="ECO:0007669"/>
    <property type="project" value="TreeGrafter"/>
</dbReference>
<dbReference type="InterPro" id="IPR041545">
    <property type="entry name" value="DUF5601"/>
</dbReference>
<dbReference type="EMBL" id="ML121530">
    <property type="protein sequence ID" value="RPB27919.1"/>
    <property type="molecule type" value="Genomic_DNA"/>
</dbReference>
<dbReference type="PROSITE" id="PS51140">
    <property type="entry name" value="CUE"/>
    <property type="match status" value="1"/>
</dbReference>
<dbReference type="PANTHER" id="PTHR23101:SF25">
    <property type="entry name" value="GTPASE-ACTIVATING PROTEIN AND VPS9 DOMAIN-CONTAINING PROTEIN 1"/>
    <property type="match status" value="1"/>
</dbReference>
<feature type="region of interest" description="Disordered" evidence="1">
    <location>
        <begin position="291"/>
        <end position="337"/>
    </location>
</feature>
<dbReference type="Pfam" id="PF02845">
    <property type="entry name" value="CUE"/>
    <property type="match status" value="1"/>
</dbReference>
<dbReference type="PROSITE" id="PS51205">
    <property type="entry name" value="VPS9"/>
    <property type="match status" value="1"/>
</dbReference>
<dbReference type="SMART" id="SM00546">
    <property type="entry name" value="CUE"/>
    <property type="match status" value="1"/>
</dbReference>
<feature type="domain" description="VPS9" evidence="3">
    <location>
        <begin position="134"/>
        <end position="274"/>
    </location>
</feature>
<dbReference type="InterPro" id="IPR009060">
    <property type="entry name" value="UBA-like_sf"/>
</dbReference>
<feature type="domain" description="CUE" evidence="2">
    <location>
        <begin position="427"/>
        <end position="470"/>
    </location>
</feature>
<feature type="non-terminal residue" evidence="4">
    <location>
        <position position="470"/>
    </location>
</feature>
<evidence type="ECO:0000256" key="1">
    <source>
        <dbReference type="SAM" id="MobiDB-lite"/>
    </source>
</evidence>
<feature type="region of interest" description="Disordered" evidence="1">
    <location>
        <begin position="100"/>
        <end position="132"/>
    </location>
</feature>
<organism evidence="4 5">
    <name type="scientific">Terfezia boudieri ATCC MYA-4762</name>
    <dbReference type="NCBI Taxonomy" id="1051890"/>
    <lineage>
        <taxon>Eukaryota</taxon>
        <taxon>Fungi</taxon>
        <taxon>Dikarya</taxon>
        <taxon>Ascomycota</taxon>
        <taxon>Pezizomycotina</taxon>
        <taxon>Pezizomycetes</taxon>
        <taxon>Pezizales</taxon>
        <taxon>Pezizaceae</taxon>
        <taxon>Terfezia</taxon>
    </lineage>
</organism>
<feature type="compositionally biased region" description="Low complexity" evidence="1">
    <location>
        <begin position="291"/>
        <end position="302"/>
    </location>
</feature>
<dbReference type="PANTHER" id="PTHR23101">
    <property type="entry name" value="RAB GDP/GTP EXCHANGE FACTOR"/>
    <property type="match status" value="1"/>
</dbReference>
<sequence>PPPPELDPDLPFDFHRFLEQLRHRTADPVAKYLRSFLSEFSKKQWMVHEQVKIIHDFLGFITGKMGLCEVWREVSDQEFDHAKEGMEKLVMNRLYSQTFSPAIPPPNPPTPIGRRSRGREMQMTGRRGQHQEDVERDEILAQKVRIYGWVREEHLDIKPVGESGRKFLTLAMQELEKIKSYRAPRDKVICVLNCCKVIFGLLRHAADGDTSADRFVPLLIYVVLRANPEHLVSNVQYILRFRNPDKLGGEAGYYLSSLMGAIQFIESLDRSSLTITDVEFEKNVEAAVAAIAEKPASPPRASAADDERSSRRPGQHDYNKSNNKPSNNSNSDTDDPTAAVAGLLRSIQKPLSTIGRIFGETTGPAPPEVDNPGGATPRGRSPAPQGRGVQRAGSGRSGPGGGMNAEEAAARQASAEAAEALRIQRAEHDDVVEILKNMFPELDKDLISDVVVQKEGRVGLAVDACLLLSS</sequence>
<keyword evidence="5" id="KW-1185">Reference proteome</keyword>
<dbReference type="Proteomes" id="UP000267821">
    <property type="component" value="Unassembled WGS sequence"/>
</dbReference>
<dbReference type="InterPro" id="IPR003123">
    <property type="entry name" value="VPS9"/>
</dbReference>
<dbReference type="Gene3D" id="1.10.8.10">
    <property type="entry name" value="DNA helicase RuvA subunit, C-terminal domain"/>
    <property type="match status" value="1"/>
</dbReference>
<accession>A0A3N4M225</accession>
<evidence type="ECO:0008006" key="6">
    <source>
        <dbReference type="Google" id="ProtNLM"/>
    </source>
</evidence>
<gene>
    <name evidence="4" type="ORF">L211DRAFT_743128</name>
</gene>
<dbReference type="SMART" id="SM00167">
    <property type="entry name" value="VPS9"/>
    <property type="match status" value="1"/>
</dbReference>
<dbReference type="Gene3D" id="1.20.1050.80">
    <property type="entry name" value="VPS9 domain"/>
    <property type="match status" value="1"/>
</dbReference>
<dbReference type="Gene3D" id="1.10.246.120">
    <property type="match status" value="1"/>
</dbReference>
<proteinExistence type="predicted"/>
<feature type="non-terminal residue" evidence="4">
    <location>
        <position position="1"/>
    </location>
</feature>
<evidence type="ECO:0000259" key="3">
    <source>
        <dbReference type="PROSITE" id="PS51205"/>
    </source>
</evidence>
<evidence type="ECO:0000313" key="5">
    <source>
        <dbReference type="Proteomes" id="UP000267821"/>
    </source>
</evidence>
<dbReference type="InParanoid" id="A0A3N4M225"/>
<dbReference type="OrthoDB" id="300289at2759"/>
<dbReference type="GO" id="GO:0016192">
    <property type="term" value="P:vesicle-mediated transport"/>
    <property type="evidence" value="ECO:0007669"/>
    <property type="project" value="InterPro"/>
</dbReference>
<dbReference type="SUPFAM" id="SSF109993">
    <property type="entry name" value="VPS9 domain"/>
    <property type="match status" value="1"/>
</dbReference>
<evidence type="ECO:0000313" key="4">
    <source>
        <dbReference type="EMBL" id="RPB27919.1"/>
    </source>
</evidence>
<dbReference type="CDD" id="cd14369">
    <property type="entry name" value="CUE_VPS9_like"/>
    <property type="match status" value="1"/>
</dbReference>
<feature type="compositionally biased region" description="Low complexity" evidence="1">
    <location>
        <begin position="320"/>
        <end position="331"/>
    </location>
</feature>
<dbReference type="GO" id="GO:0030139">
    <property type="term" value="C:endocytic vesicle"/>
    <property type="evidence" value="ECO:0007669"/>
    <property type="project" value="TreeGrafter"/>
</dbReference>
<dbReference type="AlphaFoldDB" id="A0A3N4M225"/>
<dbReference type="Pfam" id="PF18151">
    <property type="entry name" value="DUF5601"/>
    <property type="match status" value="1"/>
</dbReference>
<name>A0A3N4M225_9PEZI</name>
<feature type="compositionally biased region" description="Pro residues" evidence="1">
    <location>
        <begin position="102"/>
        <end position="111"/>
    </location>
</feature>
<dbReference type="InterPro" id="IPR037191">
    <property type="entry name" value="VPS9_dom_sf"/>
</dbReference>
<dbReference type="GO" id="GO:0005829">
    <property type="term" value="C:cytosol"/>
    <property type="evidence" value="ECO:0007669"/>
    <property type="project" value="TreeGrafter"/>
</dbReference>
<dbReference type="Pfam" id="PF02204">
    <property type="entry name" value="VPS9"/>
    <property type="match status" value="1"/>
</dbReference>
<dbReference type="InterPro" id="IPR041804">
    <property type="entry name" value="Vps9_CUE"/>
</dbReference>
<dbReference type="STRING" id="1051890.A0A3N4M225"/>
<feature type="region of interest" description="Disordered" evidence="1">
    <location>
        <begin position="356"/>
        <end position="413"/>
    </location>
</feature>
<dbReference type="InterPro" id="IPR045046">
    <property type="entry name" value="Vps9-like"/>
</dbReference>
<dbReference type="SUPFAM" id="SSF46934">
    <property type="entry name" value="UBA-like"/>
    <property type="match status" value="1"/>
</dbReference>
<reference evidence="4 5" key="1">
    <citation type="journal article" date="2018" name="Nat. Ecol. Evol.">
        <title>Pezizomycetes genomes reveal the molecular basis of ectomycorrhizal truffle lifestyle.</title>
        <authorList>
            <person name="Murat C."/>
            <person name="Payen T."/>
            <person name="Noel B."/>
            <person name="Kuo A."/>
            <person name="Morin E."/>
            <person name="Chen J."/>
            <person name="Kohler A."/>
            <person name="Krizsan K."/>
            <person name="Balestrini R."/>
            <person name="Da Silva C."/>
            <person name="Montanini B."/>
            <person name="Hainaut M."/>
            <person name="Levati E."/>
            <person name="Barry K.W."/>
            <person name="Belfiori B."/>
            <person name="Cichocki N."/>
            <person name="Clum A."/>
            <person name="Dockter R.B."/>
            <person name="Fauchery L."/>
            <person name="Guy J."/>
            <person name="Iotti M."/>
            <person name="Le Tacon F."/>
            <person name="Lindquist E.A."/>
            <person name="Lipzen A."/>
            <person name="Malagnac F."/>
            <person name="Mello A."/>
            <person name="Molinier V."/>
            <person name="Miyauchi S."/>
            <person name="Poulain J."/>
            <person name="Riccioni C."/>
            <person name="Rubini A."/>
            <person name="Sitrit Y."/>
            <person name="Splivallo R."/>
            <person name="Traeger S."/>
            <person name="Wang M."/>
            <person name="Zifcakova L."/>
            <person name="Wipf D."/>
            <person name="Zambonelli A."/>
            <person name="Paolocci F."/>
            <person name="Nowrousian M."/>
            <person name="Ottonello S."/>
            <person name="Baldrian P."/>
            <person name="Spatafora J.W."/>
            <person name="Henrissat B."/>
            <person name="Nagy L.G."/>
            <person name="Aury J.M."/>
            <person name="Wincker P."/>
            <person name="Grigoriev I.V."/>
            <person name="Bonfante P."/>
            <person name="Martin F.M."/>
        </authorList>
    </citation>
    <scope>NUCLEOTIDE SEQUENCE [LARGE SCALE GENOMIC DNA]</scope>
    <source>
        <strain evidence="4 5">ATCC MYA-4762</strain>
    </source>
</reference>
<dbReference type="InterPro" id="IPR003892">
    <property type="entry name" value="CUE"/>
</dbReference>
<evidence type="ECO:0000259" key="2">
    <source>
        <dbReference type="PROSITE" id="PS51140"/>
    </source>
</evidence>